<feature type="compositionally biased region" description="Polar residues" evidence="2">
    <location>
        <begin position="151"/>
        <end position="161"/>
    </location>
</feature>
<dbReference type="Proteomes" id="UP000247702">
    <property type="component" value="Unassembled WGS sequence"/>
</dbReference>
<feature type="region of interest" description="Disordered" evidence="2">
    <location>
        <begin position="515"/>
        <end position="539"/>
    </location>
</feature>
<comment type="caution">
    <text evidence="3">The sequence shown here is derived from an EMBL/GenBank/DDBJ whole genome shotgun (WGS) entry which is preliminary data.</text>
</comment>
<evidence type="ECO:0000256" key="1">
    <source>
        <dbReference type="RuleBase" id="RU004374"/>
    </source>
</evidence>
<dbReference type="GO" id="GO:0003743">
    <property type="term" value="F:translation initiation factor activity"/>
    <property type="evidence" value="ECO:0007669"/>
    <property type="project" value="UniProtKB-KW"/>
</dbReference>
<evidence type="ECO:0000256" key="2">
    <source>
        <dbReference type="SAM" id="MobiDB-lite"/>
    </source>
</evidence>
<comment type="similarity">
    <text evidence="1">Belongs to the eukaryotic initiation factor 4E family.</text>
</comment>
<feature type="compositionally biased region" description="Low complexity" evidence="2">
    <location>
        <begin position="94"/>
        <end position="125"/>
    </location>
</feature>
<dbReference type="InterPro" id="IPR023398">
    <property type="entry name" value="TIF_eIF4e-like"/>
</dbReference>
<keyword evidence="1" id="KW-0648">Protein biosynthesis</keyword>
<dbReference type="STRING" id="94130.A0A2Z6RXR1"/>
<dbReference type="GO" id="GO:0016281">
    <property type="term" value="C:eukaryotic translation initiation factor 4F complex"/>
    <property type="evidence" value="ECO:0007669"/>
    <property type="project" value="TreeGrafter"/>
</dbReference>
<proteinExistence type="inferred from homology"/>
<reference evidence="3 4" key="1">
    <citation type="submission" date="2017-11" db="EMBL/GenBank/DDBJ databases">
        <title>The genome of Rhizophagus clarus HR1 reveals common genetic basis of auxotrophy among arbuscular mycorrhizal fungi.</title>
        <authorList>
            <person name="Kobayashi Y."/>
        </authorList>
    </citation>
    <scope>NUCLEOTIDE SEQUENCE [LARGE SCALE GENOMIC DNA]</scope>
    <source>
        <strain evidence="3 4">HR1</strain>
    </source>
</reference>
<evidence type="ECO:0000313" key="4">
    <source>
        <dbReference type="Proteomes" id="UP000247702"/>
    </source>
</evidence>
<feature type="compositionally biased region" description="Basic and acidic residues" evidence="2">
    <location>
        <begin position="58"/>
        <end position="76"/>
    </location>
</feature>
<keyword evidence="4" id="KW-1185">Reference proteome</keyword>
<feature type="compositionally biased region" description="Low complexity" evidence="2">
    <location>
        <begin position="177"/>
        <end position="190"/>
    </location>
</feature>
<evidence type="ECO:0000313" key="3">
    <source>
        <dbReference type="EMBL" id="GBC07786.1"/>
    </source>
</evidence>
<feature type="region of interest" description="Disordered" evidence="2">
    <location>
        <begin position="1"/>
        <end position="169"/>
    </location>
</feature>
<dbReference type="PANTHER" id="PTHR11960:SF73">
    <property type="entry name" value="TRANSLATION INITIATION FACTOR 4E, PUTATIVE-RELATED"/>
    <property type="match status" value="1"/>
</dbReference>
<keyword evidence="1" id="KW-0694">RNA-binding</keyword>
<feature type="compositionally biased region" description="Low complexity" evidence="2">
    <location>
        <begin position="135"/>
        <end position="144"/>
    </location>
</feature>
<dbReference type="EMBL" id="BEXD01004169">
    <property type="protein sequence ID" value="GBC07786.1"/>
    <property type="molecule type" value="Genomic_DNA"/>
</dbReference>
<feature type="compositionally biased region" description="Basic and acidic residues" evidence="2">
    <location>
        <begin position="565"/>
        <end position="601"/>
    </location>
</feature>
<dbReference type="PANTHER" id="PTHR11960">
    <property type="entry name" value="EUKARYOTIC TRANSLATION INITIATION FACTOR 4E RELATED"/>
    <property type="match status" value="1"/>
</dbReference>
<keyword evidence="1" id="KW-0396">Initiation factor</keyword>
<dbReference type="Pfam" id="PF01652">
    <property type="entry name" value="IF4E"/>
    <property type="match status" value="1"/>
</dbReference>
<feature type="compositionally biased region" description="Acidic residues" evidence="2">
    <location>
        <begin position="602"/>
        <end position="617"/>
    </location>
</feature>
<feature type="region of interest" description="Disordered" evidence="2">
    <location>
        <begin position="561"/>
        <end position="623"/>
    </location>
</feature>
<feature type="region of interest" description="Disordered" evidence="2">
    <location>
        <begin position="267"/>
        <end position="297"/>
    </location>
</feature>
<protein>
    <submittedName>
        <fullName evidence="3">Uncharacterized protein</fullName>
    </submittedName>
</protein>
<dbReference type="InterPro" id="IPR001040">
    <property type="entry name" value="TIF_eIF_4E"/>
</dbReference>
<organism evidence="3 4">
    <name type="scientific">Rhizophagus clarus</name>
    <dbReference type="NCBI Taxonomy" id="94130"/>
    <lineage>
        <taxon>Eukaryota</taxon>
        <taxon>Fungi</taxon>
        <taxon>Fungi incertae sedis</taxon>
        <taxon>Mucoromycota</taxon>
        <taxon>Glomeromycotina</taxon>
        <taxon>Glomeromycetes</taxon>
        <taxon>Glomerales</taxon>
        <taxon>Glomeraceae</taxon>
        <taxon>Rhizophagus</taxon>
    </lineage>
</organism>
<feature type="compositionally biased region" description="Low complexity" evidence="2">
    <location>
        <begin position="37"/>
        <end position="46"/>
    </location>
</feature>
<dbReference type="Gene3D" id="3.30.760.10">
    <property type="entry name" value="RNA Cap, Translation Initiation Factor Eif4e"/>
    <property type="match status" value="1"/>
</dbReference>
<sequence>MPSEHSRSSSSSSVTSPIPTINVKLVKSNGKDGHGQSNSNNRGSNSDLLDIFNARTGQTKDKGSRDRSPSSRDRSPSRGKSPGRSKSSDKRGKSPSGRKSPSGDKLLGSPRSSGSRSRSPGPRSKSPNRKDSSSRSKSPRSNSHNRVDSDNLMNRSSSQDARFSMGSKGLQPWIAPSLSSEKNGNSKNSNRLSLPPNFADFNINSVIRESNERWARLNLVPSDKDSKTSSMGNFSKTASLRVVNSITRPKLSVETFNSLLVGSRSMQRTPSGGRAGNLSNPFAAGVPLTRSRSHNSAMDDTKRAYSKDDKPHPLQHNWTMYYDSKPVMTPGPKTPTGKLTYEENLQTIGTFDTVQSFCRYFNWVKKPSQLDMNTNFHIFKDKIMPMWEDPANANGGKWVISMKSPQLLDRCWSWLVYALVGEELDENDDICGAVMSRRARGDRIAVWVRDKDNVPVINGIGRRLLKILDLQNEKGIGMDFQFNEDALKSGTSYNNRVYLSLESLKQELESEEKAKNEVASAEKSQIEVQKNNKDSPYAEVNVSTPEIVTIDVDAELEAATGNNHNLDDQKDDNNVTNDNHNDKNEDDINKDDNENKYKDNNNDEDNNNEDNIIEDDEPKSSQN</sequence>
<dbReference type="AlphaFoldDB" id="A0A2Z6RXR1"/>
<feature type="region of interest" description="Disordered" evidence="2">
    <location>
        <begin position="174"/>
        <end position="193"/>
    </location>
</feature>
<dbReference type="GO" id="GO:0000340">
    <property type="term" value="F:RNA 7-methylguanosine cap binding"/>
    <property type="evidence" value="ECO:0007669"/>
    <property type="project" value="TreeGrafter"/>
</dbReference>
<accession>A0A2Z6RXR1</accession>
<gene>
    <name evidence="3" type="ORF">RclHR1_07690020</name>
</gene>
<dbReference type="SUPFAM" id="SSF55418">
    <property type="entry name" value="eIF4e-like"/>
    <property type="match status" value="1"/>
</dbReference>
<name>A0A2Z6RXR1_9GLOM</name>